<keyword evidence="4" id="KW-0378">Hydrolase</keyword>
<dbReference type="AlphaFoldDB" id="A0A3B0CCG8"/>
<keyword evidence="3" id="KW-0540">Nuclease</keyword>
<proteinExistence type="inferred from homology"/>
<sequence length="810" mass="89391">MLHSKAKWNIGTVDSAIADRLCEELGLHPVVGGLLVTRGITDIGEAERFLKGEKDHFHDPFLLDGMEEAVRRIRQALQANEKIRVYGDYDADGVSSTALMTHLLRRLGADFDTYIPHRALEGYGLNAKAIELAKESGVTLLITVDTGISAVEQVALAKELGIDVVVTDHHEPPEWLPDAVAVLNPKKPGCPYPFKQLAGVGVAFKLAHALLGEPPLDLLEIAAIGTVADLMPLLGENRSIVKLGLDRMQKSSYIGIKALLDVSGVTGKEVTATHLGFSLAPRINASGRLDHAEDAVMLLTTDNKEEAEHIAASLDELNKERQRIVEEMTGQALEKRAIQDPDARDQVIVVAEEGWNVGVIGIVAAKLLERYYRPVIVLGIDPETGLAKGSARSIPGFDLYRALTQCAGLLDHYGGHQAAAGMTLHRDRLDEFRQAMNAAADEWLTEDDLVPVQNVDAEFALEDVTVEFIRQLEMLAPFGMANPSPRFVLSGLRVQEKRALGKDRQHLKLMLAKPEAAEGGTVEAIGFGRGAYLDLISATAKVDILGEFGINEWNGVRKPQILIHDMQIPQTQVFDWRGAKQAVQKLEEVTEELRRISDRNGGYSAIVVDADSPTRQIDPDRLPCGLWAMDVRRGAIPLNAVAKQAVFEEASDVLLLSMPGQLASLEKLLERCEASRIYAAFADWDRDYASVPSRDIFKALYQAVIRQNNWAIGNAAFLEPVRRKLGLSEGLIRFMLNVFEELEFIVRQGETYTAVSSPRKRDMNESEAYQSRLKRSEVEQMLVYSNAQQLAEWISDKLEARATRTMEGIV</sequence>
<feature type="domain" description="Single-stranded-DNA-specific exonuclease RecJ C-terminal" evidence="9">
    <location>
        <begin position="572"/>
        <end position="794"/>
    </location>
</feature>
<dbReference type="InterPro" id="IPR003156">
    <property type="entry name" value="DHHA1_dom"/>
</dbReference>
<protein>
    <recommendedName>
        <fullName evidence="2">Single-stranded-DNA-specific exonuclease RecJ</fullName>
    </recommendedName>
</protein>
<dbReference type="RefSeq" id="WP_120748356.1">
    <property type="nucleotide sequence ID" value="NZ_RBAH01000011.1"/>
</dbReference>
<name>A0A3B0CCG8_9BACL</name>
<evidence type="ECO:0000256" key="4">
    <source>
        <dbReference type="ARBA" id="ARBA00022801"/>
    </source>
</evidence>
<dbReference type="InterPro" id="IPR041122">
    <property type="entry name" value="RecJ_OB"/>
</dbReference>
<gene>
    <name evidence="11" type="primary">recJ</name>
    <name evidence="11" type="ORF">D7M11_16590</name>
</gene>
<dbReference type="GO" id="GO:0003676">
    <property type="term" value="F:nucleic acid binding"/>
    <property type="evidence" value="ECO:0007669"/>
    <property type="project" value="InterPro"/>
</dbReference>
<dbReference type="PANTHER" id="PTHR30255:SF2">
    <property type="entry name" value="SINGLE-STRANDED-DNA-SPECIFIC EXONUCLEASE RECJ"/>
    <property type="match status" value="1"/>
</dbReference>
<dbReference type="Pfam" id="PF10141">
    <property type="entry name" value="ssDNA-exonuc_C"/>
    <property type="match status" value="1"/>
</dbReference>
<evidence type="ECO:0000256" key="5">
    <source>
        <dbReference type="ARBA" id="ARBA00022839"/>
    </source>
</evidence>
<dbReference type="Pfam" id="PF17768">
    <property type="entry name" value="RecJ_OB"/>
    <property type="match status" value="1"/>
</dbReference>
<feature type="domain" description="RecJ OB" evidence="10">
    <location>
        <begin position="455"/>
        <end position="565"/>
    </location>
</feature>
<dbReference type="InterPro" id="IPR001667">
    <property type="entry name" value="DDH_dom"/>
</dbReference>
<keyword evidence="6" id="KW-0175">Coiled coil</keyword>
<evidence type="ECO:0000256" key="1">
    <source>
        <dbReference type="ARBA" id="ARBA00005915"/>
    </source>
</evidence>
<evidence type="ECO:0000256" key="3">
    <source>
        <dbReference type="ARBA" id="ARBA00022722"/>
    </source>
</evidence>
<evidence type="ECO:0000259" key="7">
    <source>
        <dbReference type="Pfam" id="PF01368"/>
    </source>
</evidence>
<dbReference type="OrthoDB" id="9809852at2"/>
<evidence type="ECO:0000313" key="11">
    <source>
        <dbReference type="EMBL" id="RKN83812.1"/>
    </source>
</evidence>
<comment type="similarity">
    <text evidence="1">Belongs to the RecJ family.</text>
</comment>
<feature type="domain" description="DHHA1" evidence="8">
    <location>
        <begin position="346"/>
        <end position="439"/>
    </location>
</feature>
<evidence type="ECO:0000259" key="9">
    <source>
        <dbReference type="Pfam" id="PF10141"/>
    </source>
</evidence>
<dbReference type="GO" id="GO:0006310">
    <property type="term" value="P:DNA recombination"/>
    <property type="evidence" value="ECO:0007669"/>
    <property type="project" value="InterPro"/>
</dbReference>
<evidence type="ECO:0000259" key="8">
    <source>
        <dbReference type="Pfam" id="PF02272"/>
    </source>
</evidence>
<dbReference type="InterPro" id="IPR051673">
    <property type="entry name" value="SSDNA_exonuclease_RecJ"/>
</dbReference>
<dbReference type="Proteomes" id="UP000282311">
    <property type="component" value="Unassembled WGS sequence"/>
</dbReference>
<comment type="caution">
    <text evidence="11">The sequence shown here is derived from an EMBL/GenBank/DDBJ whole genome shotgun (WGS) entry which is preliminary data.</text>
</comment>
<dbReference type="SUPFAM" id="SSF64182">
    <property type="entry name" value="DHH phosphoesterases"/>
    <property type="match status" value="1"/>
</dbReference>
<feature type="domain" description="DDH" evidence="7">
    <location>
        <begin position="82"/>
        <end position="226"/>
    </location>
</feature>
<dbReference type="Gene3D" id="3.10.310.30">
    <property type="match status" value="1"/>
</dbReference>
<feature type="coiled-coil region" evidence="6">
    <location>
        <begin position="307"/>
        <end position="334"/>
    </location>
</feature>
<dbReference type="Gene3D" id="3.90.1640.30">
    <property type="match status" value="1"/>
</dbReference>
<dbReference type="PANTHER" id="PTHR30255">
    <property type="entry name" value="SINGLE-STRANDED-DNA-SPECIFIC EXONUCLEASE RECJ"/>
    <property type="match status" value="1"/>
</dbReference>
<keyword evidence="12" id="KW-1185">Reference proteome</keyword>
<reference evidence="11 12" key="1">
    <citation type="journal article" date="2007" name="Int. J. Syst. Evol. Microbiol.">
        <title>Paenibacillus ginsengarvi sp. nov., isolated from soil from ginseng cultivation.</title>
        <authorList>
            <person name="Yoon M.H."/>
            <person name="Ten L.N."/>
            <person name="Im W.T."/>
        </authorList>
    </citation>
    <scope>NUCLEOTIDE SEQUENCE [LARGE SCALE GENOMIC DNA]</scope>
    <source>
        <strain evidence="11 12">KCTC 13059</strain>
    </source>
</reference>
<dbReference type="GO" id="GO:0006281">
    <property type="term" value="P:DNA repair"/>
    <property type="evidence" value="ECO:0007669"/>
    <property type="project" value="InterPro"/>
</dbReference>
<dbReference type="InterPro" id="IPR004610">
    <property type="entry name" value="RecJ"/>
</dbReference>
<dbReference type="EMBL" id="RBAH01000011">
    <property type="protein sequence ID" value="RKN83812.1"/>
    <property type="molecule type" value="Genomic_DNA"/>
</dbReference>
<evidence type="ECO:0000259" key="10">
    <source>
        <dbReference type="Pfam" id="PF17768"/>
    </source>
</evidence>
<evidence type="ECO:0000256" key="2">
    <source>
        <dbReference type="ARBA" id="ARBA00019841"/>
    </source>
</evidence>
<dbReference type="InterPro" id="IPR018779">
    <property type="entry name" value="RecJ_C"/>
</dbReference>
<dbReference type="Pfam" id="PF02272">
    <property type="entry name" value="DHHA1"/>
    <property type="match status" value="1"/>
</dbReference>
<keyword evidence="5 11" id="KW-0269">Exonuclease</keyword>
<dbReference type="Pfam" id="PF01368">
    <property type="entry name" value="DHH"/>
    <property type="match status" value="1"/>
</dbReference>
<accession>A0A3B0CCG8</accession>
<dbReference type="NCBIfam" id="TIGR00644">
    <property type="entry name" value="recJ"/>
    <property type="match status" value="1"/>
</dbReference>
<evidence type="ECO:0000256" key="6">
    <source>
        <dbReference type="SAM" id="Coils"/>
    </source>
</evidence>
<dbReference type="InterPro" id="IPR038763">
    <property type="entry name" value="DHH_sf"/>
</dbReference>
<dbReference type="GO" id="GO:0008409">
    <property type="term" value="F:5'-3' exonuclease activity"/>
    <property type="evidence" value="ECO:0007669"/>
    <property type="project" value="InterPro"/>
</dbReference>
<evidence type="ECO:0000313" key="12">
    <source>
        <dbReference type="Proteomes" id="UP000282311"/>
    </source>
</evidence>
<organism evidence="11 12">
    <name type="scientific">Paenibacillus ginsengarvi</name>
    <dbReference type="NCBI Taxonomy" id="400777"/>
    <lineage>
        <taxon>Bacteria</taxon>
        <taxon>Bacillati</taxon>
        <taxon>Bacillota</taxon>
        <taxon>Bacilli</taxon>
        <taxon>Bacillales</taxon>
        <taxon>Paenibacillaceae</taxon>
        <taxon>Paenibacillus</taxon>
    </lineage>
</organism>